<keyword evidence="1 4" id="KW-0349">Heme</keyword>
<evidence type="ECO:0000256" key="2">
    <source>
        <dbReference type="ARBA" id="ARBA00022723"/>
    </source>
</evidence>
<dbReference type="Gene3D" id="1.10.760.10">
    <property type="entry name" value="Cytochrome c-like domain"/>
    <property type="match status" value="1"/>
</dbReference>
<evidence type="ECO:0000256" key="3">
    <source>
        <dbReference type="ARBA" id="ARBA00023004"/>
    </source>
</evidence>
<evidence type="ECO:0000313" key="9">
    <source>
        <dbReference type="Proteomes" id="UP000193083"/>
    </source>
</evidence>
<protein>
    <submittedName>
        <fullName evidence="8">CxxC motif-containing protein, DUF1111 family</fullName>
    </submittedName>
</protein>
<keyword evidence="3 4" id="KW-0408">Iron</keyword>
<keyword evidence="2 4" id="KW-0479">Metal-binding</keyword>
<evidence type="ECO:0000313" key="8">
    <source>
        <dbReference type="EMBL" id="SMH39194.1"/>
    </source>
</evidence>
<dbReference type="GO" id="GO:0020037">
    <property type="term" value="F:heme binding"/>
    <property type="evidence" value="ECO:0007669"/>
    <property type="project" value="InterPro"/>
</dbReference>
<evidence type="ECO:0000256" key="1">
    <source>
        <dbReference type="ARBA" id="ARBA00022617"/>
    </source>
</evidence>
<dbReference type="InterPro" id="IPR036909">
    <property type="entry name" value="Cyt_c-like_dom_sf"/>
</dbReference>
<dbReference type="SUPFAM" id="SSF46626">
    <property type="entry name" value="Cytochrome c"/>
    <property type="match status" value="1"/>
</dbReference>
<feature type="chain" id="PRO_5012146293" evidence="6">
    <location>
        <begin position="19"/>
        <end position="497"/>
    </location>
</feature>
<dbReference type="Pfam" id="PF06537">
    <property type="entry name" value="DHOR"/>
    <property type="match status" value="1"/>
</dbReference>
<dbReference type="Proteomes" id="UP000193083">
    <property type="component" value="Unassembled WGS sequence"/>
</dbReference>
<keyword evidence="9" id="KW-1185">Reference proteome</keyword>
<feature type="domain" description="Cytochrome c" evidence="7">
    <location>
        <begin position="365"/>
        <end position="497"/>
    </location>
</feature>
<dbReference type="GO" id="GO:0046872">
    <property type="term" value="F:metal ion binding"/>
    <property type="evidence" value="ECO:0007669"/>
    <property type="project" value="UniProtKB-KW"/>
</dbReference>
<dbReference type="RefSeq" id="WP_085464146.1">
    <property type="nucleotide sequence ID" value="NZ_FXBL01000004.1"/>
</dbReference>
<evidence type="ECO:0000256" key="6">
    <source>
        <dbReference type="SAM" id="SignalP"/>
    </source>
</evidence>
<dbReference type="GO" id="GO:0004130">
    <property type="term" value="F:cytochrome-c peroxidase activity"/>
    <property type="evidence" value="ECO:0007669"/>
    <property type="project" value="TreeGrafter"/>
</dbReference>
<name>A0A1X7NNR0_9HYPH</name>
<dbReference type="PANTHER" id="PTHR30600">
    <property type="entry name" value="CYTOCHROME C PEROXIDASE-RELATED"/>
    <property type="match status" value="1"/>
</dbReference>
<dbReference type="InterPro" id="IPR009056">
    <property type="entry name" value="Cyt_c-like_dom"/>
</dbReference>
<dbReference type="OrthoDB" id="9805202at2"/>
<evidence type="ECO:0000259" key="7">
    <source>
        <dbReference type="PROSITE" id="PS51007"/>
    </source>
</evidence>
<dbReference type="PIRSF" id="PIRSF028099">
    <property type="entry name" value="DUF1111"/>
    <property type="match status" value="1"/>
</dbReference>
<proteinExistence type="predicted"/>
<gene>
    <name evidence="8" type="ORF">SAMN02982922_2134</name>
</gene>
<keyword evidence="6" id="KW-0732">Signal</keyword>
<organism evidence="8 9">
    <name type="scientific">Mesorhizobium australicum</name>
    <dbReference type="NCBI Taxonomy" id="536018"/>
    <lineage>
        <taxon>Bacteria</taxon>
        <taxon>Pseudomonadati</taxon>
        <taxon>Pseudomonadota</taxon>
        <taxon>Alphaproteobacteria</taxon>
        <taxon>Hyphomicrobiales</taxon>
        <taxon>Phyllobacteriaceae</taxon>
        <taxon>Mesorhizobium</taxon>
    </lineage>
</organism>
<dbReference type="GO" id="GO:0009055">
    <property type="term" value="F:electron transfer activity"/>
    <property type="evidence" value="ECO:0007669"/>
    <property type="project" value="InterPro"/>
</dbReference>
<accession>A0A1X7NNR0</accession>
<evidence type="ECO:0000256" key="4">
    <source>
        <dbReference type="PROSITE-ProRule" id="PRU00433"/>
    </source>
</evidence>
<dbReference type="EMBL" id="FXBL01000004">
    <property type="protein sequence ID" value="SMH39194.1"/>
    <property type="molecule type" value="Genomic_DNA"/>
</dbReference>
<dbReference type="InterPro" id="IPR010538">
    <property type="entry name" value="DHOR"/>
</dbReference>
<sequence>MKIRLTLFLLLAATAAVAGGLRDDLSPTDQERVHDITLPATDFSKPEKFEKMQGGAATTPKVGDANALSQPSANLSFADKERFSLGNGIFRKDWVTAPSSTQASDGLGPLFNSRNCQACHIKDGRGHAPLSPGADAVSYLVRLSVPPDEEQAKLIAAGALAAAPDPIYGLQLQDNSAAGLAPEGRVHIDYEDVPVALSEGETVTLRKPTLTIDKPGFGPFASGLMMSGRIAPAMSGMGLLEAIHDADIMAHADPDDKDGDGISGRPNLVADGKGGLLIGRFGWKAAQPSVEQQTAHAFAGDMGLSTPILPDNSGDCTAAQPDCRAMPNGAQERYGDTEVPQDVLDLVVFYSQNLAPPVRRGFDKPDVLAGKAAFYQAGCPVCHVPKYVTSRNATHEAQRFQLIWPYTDLLLHDMGPGLADGRSEGLADGSEWRTPPLWGIGISHKVSAEAGFLHDGRARTVQEAILWHGGEAQASRDAYVALPKAERDALVKFLESL</sequence>
<reference evidence="8 9" key="1">
    <citation type="submission" date="2017-04" db="EMBL/GenBank/DDBJ databases">
        <authorList>
            <person name="Afonso C.L."/>
            <person name="Miller P.J."/>
            <person name="Scott M.A."/>
            <person name="Spackman E."/>
            <person name="Goraichik I."/>
            <person name="Dimitrov K.M."/>
            <person name="Suarez D.L."/>
            <person name="Swayne D.E."/>
        </authorList>
    </citation>
    <scope>NUCLEOTIDE SEQUENCE [LARGE SCALE GENOMIC DNA]</scope>
    <source>
        <strain evidence="8 9">B5P</strain>
    </source>
</reference>
<dbReference type="PANTHER" id="PTHR30600:SF4">
    <property type="entry name" value="CYTOCHROME C DOMAIN-CONTAINING PROTEIN"/>
    <property type="match status" value="1"/>
</dbReference>
<dbReference type="PROSITE" id="PS51007">
    <property type="entry name" value="CYTC"/>
    <property type="match status" value="1"/>
</dbReference>
<evidence type="ECO:0000256" key="5">
    <source>
        <dbReference type="SAM" id="MobiDB-lite"/>
    </source>
</evidence>
<dbReference type="AlphaFoldDB" id="A0A1X7NNR0"/>
<feature type="region of interest" description="Disordered" evidence="5">
    <location>
        <begin position="44"/>
        <end position="65"/>
    </location>
</feature>
<feature type="signal peptide" evidence="6">
    <location>
        <begin position="1"/>
        <end position="18"/>
    </location>
</feature>
<dbReference type="InterPro" id="IPR051395">
    <property type="entry name" value="Cytochrome_c_Peroxidase/MauG"/>
</dbReference>